<dbReference type="RefSeq" id="WP_111528258.1">
    <property type="nucleotide sequence ID" value="NZ_JBHRSG010000004.1"/>
</dbReference>
<dbReference type="InterPro" id="IPR008462">
    <property type="entry name" value="CsbD"/>
</dbReference>
<evidence type="ECO:0000313" key="4">
    <source>
        <dbReference type="EMBL" id="RAK54507.1"/>
    </source>
</evidence>
<evidence type="ECO:0000313" key="5">
    <source>
        <dbReference type="Proteomes" id="UP000249254"/>
    </source>
</evidence>
<dbReference type="InterPro" id="IPR050423">
    <property type="entry name" value="UPF0337_stress_rsp"/>
</dbReference>
<dbReference type="EMBL" id="QFYQ01000001">
    <property type="protein sequence ID" value="RAK54507.1"/>
    <property type="molecule type" value="Genomic_DNA"/>
</dbReference>
<dbReference type="AlphaFoldDB" id="A0A328AJ17"/>
<dbReference type="OrthoDB" id="7874071at2"/>
<evidence type="ECO:0000256" key="2">
    <source>
        <dbReference type="SAM" id="MobiDB-lite"/>
    </source>
</evidence>
<dbReference type="PANTHER" id="PTHR34977:SF1">
    <property type="entry name" value="UPF0337 PROTEIN YJBJ"/>
    <property type="match status" value="1"/>
</dbReference>
<dbReference type="Proteomes" id="UP000249254">
    <property type="component" value="Unassembled WGS sequence"/>
</dbReference>
<feature type="compositionally biased region" description="Basic and acidic residues" evidence="2">
    <location>
        <begin position="1"/>
        <end position="40"/>
    </location>
</feature>
<proteinExistence type="inferred from homology"/>
<reference evidence="5" key="1">
    <citation type="submission" date="2018-05" db="EMBL/GenBank/DDBJ databases">
        <authorList>
            <person name="Li X."/>
        </authorList>
    </citation>
    <scope>NUCLEOTIDE SEQUENCE [LARGE SCALE GENOMIC DNA]</scope>
    <source>
        <strain evidence="5">LX32</strain>
    </source>
</reference>
<sequence length="60" mass="6358">MHKDEMKGAAKDMKGSVKETAGKAMGDRDMQAEGAAEKTMGKVQKGVGNLKDAARNALKH</sequence>
<gene>
    <name evidence="4" type="ORF">DJ017_08225</name>
</gene>
<accession>A0A328AJ17</accession>
<dbReference type="Gene3D" id="1.10.1470.10">
    <property type="entry name" value="YjbJ"/>
    <property type="match status" value="1"/>
</dbReference>
<protein>
    <submittedName>
        <fullName evidence="4">CsbD family protein</fullName>
    </submittedName>
</protein>
<feature type="domain" description="CsbD-like" evidence="3">
    <location>
        <begin position="4"/>
        <end position="55"/>
    </location>
</feature>
<evidence type="ECO:0000256" key="1">
    <source>
        <dbReference type="ARBA" id="ARBA00009129"/>
    </source>
</evidence>
<dbReference type="InterPro" id="IPR036629">
    <property type="entry name" value="YjbJ_sf"/>
</dbReference>
<dbReference type="SUPFAM" id="SSF69047">
    <property type="entry name" value="Hypothetical protein YjbJ"/>
    <property type="match status" value="1"/>
</dbReference>
<comment type="caution">
    <text evidence="4">The sequence shown here is derived from an EMBL/GenBank/DDBJ whole genome shotgun (WGS) entry which is preliminary data.</text>
</comment>
<name>A0A328AJ17_9CAUL</name>
<keyword evidence="5" id="KW-1185">Reference proteome</keyword>
<feature type="region of interest" description="Disordered" evidence="2">
    <location>
        <begin position="1"/>
        <end position="60"/>
    </location>
</feature>
<comment type="similarity">
    <text evidence="1">Belongs to the UPF0337 (CsbD) family.</text>
</comment>
<dbReference type="PANTHER" id="PTHR34977">
    <property type="entry name" value="UPF0337 PROTEIN YJBJ"/>
    <property type="match status" value="1"/>
</dbReference>
<evidence type="ECO:0000259" key="3">
    <source>
        <dbReference type="Pfam" id="PF05532"/>
    </source>
</evidence>
<dbReference type="Pfam" id="PF05532">
    <property type="entry name" value="CsbD"/>
    <property type="match status" value="1"/>
</dbReference>
<organism evidence="4 5">
    <name type="scientific">Phenylobacterium soli</name>
    <dbReference type="NCBI Taxonomy" id="2170551"/>
    <lineage>
        <taxon>Bacteria</taxon>
        <taxon>Pseudomonadati</taxon>
        <taxon>Pseudomonadota</taxon>
        <taxon>Alphaproteobacteria</taxon>
        <taxon>Caulobacterales</taxon>
        <taxon>Caulobacteraceae</taxon>
        <taxon>Phenylobacterium</taxon>
    </lineage>
</organism>